<evidence type="ECO:0000313" key="2">
    <source>
        <dbReference type="Proteomes" id="UP001150581"/>
    </source>
</evidence>
<comment type="caution">
    <text evidence="1">The sequence shown here is derived from an EMBL/GenBank/DDBJ whole genome shotgun (WGS) entry which is preliminary data.</text>
</comment>
<evidence type="ECO:0000313" key="1">
    <source>
        <dbReference type="EMBL" id="KAJ1890870.1"/>
    </source>
</evidence>
<reference evidence="1" key="1">
    <citation type="submission" date="2022-07" db="EMBL/GenBank/DDBJ databases">
        <title>Phylogenomic reconstructions and comparative analyses of Kickxellomycotina fungi.</title>
        <authorList>
            <person name="Reynolds N.K."/>
            <person name="Stajich J.E."/>
            <person name="Barry K."/>
            <person name="Grigoriev I.V."/>
            <person name="Crous P."/>
            <person name="Smith M.E."/>
        </authorList>
    </citation>
    <scope>NUCLEOTIDE SEQUENCE</scope>
    <source>
        <strain evidence="1">Benny 63K</strain>
    </source>
</reference>
<dbReference type="EMBL" id="JANBPG010001262">
    <property type="protein sequence ID" value="KAJ1890870.1"/>
    <property type="molecule type" value="Genomic_DNA"/>
</dbReference>
<dbReference type="Proteomes" id="UP001150581">
    <property type="component" value="Unassembled WGS sequence"/>
</dbReference>
<keyword evidence="2" id="KW-1185">Reference proteome</keyword>
<protein>
    <submittedName>
        <fullName evidence="1">Eukaryotic translation initiation factor 4E</fullName>
    </submittedName>
</protein>
<accession>A0ACC1IBX9</accession>
<proteinExistence type="predicted"/>
<sequence>MTDVQAAGSSDNITQEVKTVLNDAKDFNALHGLNSEWTLWFDNPSKRTSTSNWTANLKEIVTLKAVEDFWGVYNNVAIASDLPNGSNYHLFRKGVRPMWEDAANARGGKWGYQFQRSIGEKVNEHWLHTLLACIGESFDSSPDVCGAVFSNRKSCFRIAIWTRNADDQEACENIGRHFKSVLGVSHPLEYFAHSDSSKTGNSVAYTV</sequence>
<name>A0ACC1IBX9_9FUNG</name>
<gene>
    <name evidence="1" type="primary">TIF45</name>
    <name evidence="1" type="ORF">LPJ66_007237</name>
</gene>
<keyword evidence="1" id="KW-0396">Initiation factor</keyword>
<organism evidence="1 2">
    <name type="scientific">Kickxella alabastrina</name>
    <dbReference type="NCBI Taxonomy" id="61397"/>
    <lineage>
        <taxon>Eukaryota</taxon>
        <taxon>Fungi</taxon>
        <taxon>Fungi incertae sedis</taxon>
        <taxon>Zoopagomycota</taxon>
        <taxon>Kickxellomycotina</taxon>
        <taxon>Kickxellomycetes</taxon>
        <taxon>Kickxellales</taxon>
        <taxon>Kickxellaceae</taxon>
        <taxon>Kickxella</taxon>
    </lineage>
</organism>
<keyword evidence="1" id="KW-0648">Protein biosynthesis</keyword>